<dbReference type="InterPro" id="IPR004445">
    <property type="entry name" value="GltS"/>
</dbReference>
<keyword evidence="1" id="KW-0769">Symport</keyword>
<feature type="transmembrane region" description="Helical" evidence="1">
    <location>
        <begin position="6"/>
        <end position="24"/>
    </location>
</feature>
<comment type="caution">
    <text evidence="1">Lacks conserved residue(s) required for the propagation of feature annotation.</text>
</comment>
<evidence type="ECO:0000313" key="3">
    <source>
        <dbReference type="EMBL" id="MBB6215936.1"/>
    </source>
</evidence>
<feature type="transmembrane region" description="Helical" evidence="1">
    <location>
        <begin position="303"/>
        <end position="324"/>
    </location>
</feature>
<dbReference type="EMBL" id="JACHEN010000011">
    <property type="protein sequence ID" value="MBB6215936.1"/>
    <property type="molecule type" value="Genomic_DNA"/>
</dbReference>
<feature type="transmembrane region" description="Helical" evidence="1">
    <location>
        <begin position="277"/>
        <end position="297"/>
    </location>
</feature>
<name>A0A841KR10_9FIRM</name>
<sequence>MTLQLDMIQTIALAVVVLFLGQTLRKRISFLEKYCIPAPVIGGLIFACLALVLKQTGIMSFEMDTTLQKVLMTAFFTTVGFTASFRLLKKGGIQVFIFLGLAVVLVVLQNIVGVSLAKVFNLNPLIGLATGSVPMTGGHGTSGAFAPIFEKAGAAGATTVAMAAATFGLIMGSMIGGPLGKRLIEKNGLTQKKAQHTSTSNGVSAEDTTKALNGNHFATAASQIILAMGLGTIISLILQSTGLTFPPYIGGMFAAAIMRNLSDSTGSFKVCMDEIDILGNTALSLFLSMALMGLKLWELAELAIPMIVMLVAQTALMGLFAYFITFNLMGKDYEAAVLASGHCGFGMGATPNAIANMETISGKFGPAPAAFFILPLVGSLFIDFFNAGVITTFMNFFK</sequence>
<dbReference type="HAMAP" id="MF_02062">
    <property type="entry name" value="GltS"/>
    <property type="match status" value="1"/>
</dbReference>
<keyword evidence="1" id="KW-0812">Transmembrane</keyword>
<dbReference type="GO" id="GO:0005886">
    <property type="term" value="C:plasma membrane"/>
    <property type="evidence" value="ECO:0007669"/>
    <property type="project" value="UniProtKB-SubCell"/>
</dbReference>
<keyword evidence="1" id="KW-0739">Sodium transport</keyword>
<reference evidence="3 4" key="1">
    <citation type="submission" date="2020-08" db="EMBL/GenBank/DDBJ databases">
        <title>Genomic Encyclopedia of Type Strains, Phase IV (KMG-IV): sequencing the most valuable type-strain genomes for metagenomic binning, comparative biology and taxonomic classification.</title>
        <authorList>
            <person name="Goeker M."/>
        </authorList>
    </citation>
    <scope>NUCLEOTIDE SEQUENCE [LARGE SCALE GENOMIC DNA]</scope>
    <source>
        <strain evidence="3 4">DSM 103526</strain>
    </source>
</reference>
<proteinExistence type="inferred from homology"/>
<gene>
    <name evidence="3" type="ORF">HNQ80_002027</name>
</gene>
<dbReference type="AlphaFoldDB" id="A0A841KR10"/>
<keyword evidence="1" id="KW-0029">Amino-acid transport</keyword>
<keyword evidence="1" id="KW-0813">Transport</keyword>
<dbReference type="NCBIfam" id="TIGR00210">
    <property type="entry name" value="gltS"/>
    <property type="match status" value="1"/>
</dbReference>
<keyword evidence="4" id="KW-1185">Reference proteome</keyword>
<comment type="similarity">
    <text evidence="1">Belongs to the glutamate:Na(+) symporter (ESS) (TC 2.A.27) family.</text>
</comment>
<feature type="transmembrane region" description="Helical" evidence="1">
    <location>
        <begin position="154"/>
        <end position="176"/>
    </location>
</feature>
<evidence type="ECO:0000313" key="4">
    <source>
        <dbReference type="Proteomes" id="UP000579281"/>
    </source>
</evidence>
<organism evidence="3 4">
    <name type="scientific">Anaerosolibacter carboniphilus</name>
    <dbReference type="NCBI Taxonomy" id="1417629"/>
    <lineage>
        <taxon>Bacteria</taxon>
        <taxon>Bacillati</taxon>
        <taxon>Bacillota</taxon>
        <taxon>Clostridia</taxon>
        <taxon>Peptostreptococcales</taxon>
        <taxon>Thermotaleaceae</taxon>
        <taxon>Anaerosolibacter</taxon>
    </lineage>
</organism>
<feature type="transmembrane region" description="Helical" evidence="1">
    <location>
        <begin position="36"/>
        <end position="58"/>
    </location>
</feature>
<dbReference type="Proteomes" id="UP000579281">
    <property type="component" value="Unassembled WGS sequence"/>
</dbReference>
<comment type="function">
    <text evidence="1">Catalyzes the sodium-dependent transport of glutamate.</text>
</comment>
<dbReference type="GO" id="GO:0015501">
    <property type="term" value="F:glutamate:sodium symporter activity"/>
    <property type="evidence" value="ECO:0007669"/>
    <property type="project" value="UniProtKB-UniRule"/>
</dbReference>
<keyword evidence="1" id="KW-0915">Sodium</keyword>
<keyword evidence="1" id="KW-0406">Ion transport</keyword>
<comment type="caution">
    <text evidence="3">The sequence shown here is derived from an EMBL/GenBank/DDBJ whole genome shotgun (WGS) entry which is preliminary data.</text>
</comment>
<feature type="transmembrane region" description="Helical" evidence="1">
    <location>
        <begin position="95"/>
        <end position="117"/>
    </location>
</feature>
<keyword evidence="1" id="KW-0472">Membrane</keyword>
<evidence type="ECO:0000256" key="2">
    <source>
        <dbReference type="NCBIfam" id="TIGR00210"/>
    </source>
</evidence>
<dbReference type="PANTHER" id="PTHR36178:SF1">
    <property type="entry name" value="SODIUM_GLUTAMATE SYMPORTER"/>
    <property type="match status" value="1"/>
</dbReference>
<protein>
    <recommendedName>
        <fullName evidence="1 2">Sodium/glutamate symporter</fullName>
    </recommendedName>
</protein>
<dbReference type="Pfam" id="PF03616">
    <property type="entry name" value="Glt_symporter"/>
    <property type="match status" value="1"/>
</dbReference>
<feature type="transmembrane region" description="Helical" evidence="1">
    <location>
        <begin position="244"/>
        <end position="261"/>
    </location>
</feature>
<keyword evidence="1" id="KW-1003">Cell membrane</keyword>
<dbReference type="PANTHER" id="PTHR36178">
    <property type="entry name" value="SLR0625 PROTEIN"/>
    <property type="match status" value="1"/>
</dbReference>
<feature type="transmembrane region" description="Helical" evidence="1">
    <location>
        <begin position="70"/>
        <end position="88"/>
    </location>
</feature>
<dbReference type="GO" id="GO:0015813">
    <property type="term" value="P:L-glutamate transmembrane transport"/>
    <property type="evidence" value="ECO:0007669"/>
    <property type="project" value="UniProtKB-UniRule"/>
</dbReference>
<dbReference type="RefSeq" id="WP_184310486.1">
    <property type="nucleotide sequence ID" value="NZ_JACHEN010000011.1"/>
</dbReference>
<keyword evidence="1" id="KW-1133">Transmembrane helix</keyword>
<comment type="subcellular location">
    <subcellularLocation>
        <location evidence="1">Cell membrane</location>
        <topology evidence="1">Multi-pass membrane protein</topology>
    </subcellularLocation>
</comment>
<feature type="transmembrane region" description="Helical" evidence="1">
    <location>
        <begin position="369"/>
        <end position="397"/>
    </location>
</feature>
<evidence type="ECO:0000256" key="1">
    <source>
        <dbReference type="HAMAP-Rule" id="MF_02062"/>
    </source>
</evidence>
<accession>A0A841KR10</accession>